<dbReference type="GO" id="GO:0003677">
    <property type="term" value="F:DNA binding"/>
    <property type="evidence" value="ECO:0007669"/>
    <property type="project" value="UniProtKB-KW"/>
</dbReference>
<dbReference type="AlphaFoldDB" id="A0A7C3UZE6"/>
<protein>
    <submittedName>
        <fullName evidence="5">ArsR family transcriptional regulator</fullName>
    </submittedName>
</protein>
<keyword evidence="1" id="KW-0805">Transcription regulation</keyword>
<dbReference type="CDD" id="cd00090">
    <property type="entry name" value="HTH_ARSR"/>
    <property type="match status" value="1"/>
</dbReference>
<dbReference type="InterPro" id="IPR036388">
    <property type="entry name" value="WH-like_DNA-bd_sf"/>
</dbReference>
<dbReference type="PROSITE" id="PS50987">
    <property type="entry name" value="HTH_ARSR_2"/>
    <property type="match status" value="1"/>
</dbReference>
<evidence type="ECO:0000256" key="3">
    <source>
        <dbReference type="ARBA" id="ARBA00023163"/>
    </source>
</evidence>
<organism evidence="5">
    <name type="scientific">candidate division WOR-3 bacterium</name>
    <dbReference type="NCBI Taxonomy" id="2052148"/>
    <lineage>
        <taxon>Bacteria</taxon>
        <taxon>Bacteria division WOR-3</taxon>
    </lineage>
</organism>
<dbReference type="SMART" id="SM00418">
    <property type="entry name" value="HTH_ARSR"/>
    <property type="match status" value="1"/>
</dbReference>
<name>A0A7C3UZE6_UNCW3</name>
<dbReference type="SUPFAM" id="SSF46785">
    <property type="entry name" value="Winged helix' DNA-binding domain"/>
    <property type="match status" value="1"/>
</dbReference>
<dbReference type="NCBIfam" id="NF033788">
    <property type="entry name" value="HTH_metalloreg"/>
    <property type="match status" value="1"/>
</dbReference>
<evidence type="ECO:0000313" key="5">
    <source>
        <dbReference type="EMBL" id="HGE99427.1"/>
    </source>
</evidence>
<dbReference type="InterPro" id="IPR036390">
    <property type="entry name" value="WH_DNA-bd_sf"/>
</dbReference>
<dbReference type="EMBL" id="DTMQ01000035">
    <property type="protein sequence ID" value="HGE99427.1"/>
    <property type="molecule type" value="Genomic_DNA"/>
</dbReference>
<keyword evidence="3" id="KW-0804">Transcription</keyword>
<feature type="domain" description="HTH arsR-type" evidence="4">
    <location>
        <begin position="1"/>
        <end position="95"/>
    </location>
</feature>
<dbReference type="InterPro" id="IPR051081">
    <property type="entry name" value="HTH_MetalResp_TranReg"/>
</dbReference>
<dbReference type="GO" id="GO:0003700">
    <property type="term" value="F:DNA-binding transcription factor activity"/>
    <property type="evidence" value="ECO:0007669"/>
    <property type="project" value="InterPro"/>
</dbReference>
<accession>A0A7C3UZE6</accession>
<reference evidence="5" key="1">
    <citation type="journal article" date="2020" name="mSystems">
        <title>Genome- and Community-Level Interaction Insights into Carbon Utilization and Element Cycling Functions of Hydrothermarchaeota in Hydrothermal Sediment.</title>
        <authorList>
            <person name="Zhou Z."/>
            <person name="Liu Y."/>
            <person name="Xu W."/>
            <person name="Pan J."/>
            <person name="Luo Z.H."/>
            <person name="Li M."/>
        </authorList>
    </citation>
    <scope>NUCLEOTIDE SEQUENCE [LARGE SCALE GENOMIC DNA]</scope>
    <source>
        <strain evidence="5">SpSt-906</strain>
    </source>
</reference>
<dbReference type="PANTHER" id="PTHR33154">
    <property type="entry name" value="TRANSCRIPTIONAL REGULATOR, ARSR FAMILY"/>
    <property type="match status" value="1"/>
</dbReference>
<keyword evidence="2" id="KW-0238">DNA-binding</keyword>
<dbReference type="PRINTS" id="PR00778">
    <property type="entry name" value="HTHARSR"/>
</dbReference>
<comment type="caution">
    <text evidence="5">The sequence shown here is derived from an EMBL/GenBank/DDBJ whole genome shotgun (WGS) entry which is preliminary data.</text>
</comment>
<proteinExistence type="predicted"/>
<gene>
    <name evidence="5" type="ORF">ENX07_05080</name>
</gene>
<sequence length="102" mass="11845">MHIKIMPRMGDIFSALANPVRLKIITLLSRNERCVCEIAVAIKRERSVTSRYLASLAQVGLLKSRRKGKMVLYRLKDKRVLKLLSIGQDMIKNPVKRQREER</sequence>
<dbReference type="InterPro" id="IPR011991">
    <property type="entry name" value="ArsR-like_HTH"/>
</dbReference>
<dbReference type="Pfam" id="PF01022">
    <property type="entry name" value="HTH_5"/>
    <property type="match status" value="1"/>
</dbReference>
<evidence type="ECO:0000256" key="2">
    <source>
        <dbReference type="ARBA" id="ARBA00023125"/>
    </source>
</evidence>
<dbReference type="Gene3D" id="1.10.10.10">
    <property type="entry name" value="Winged helix-like DNA-binding domain superfamily/Winged helix DNA-binding domain"/>
    <property type="match status" value="1"/>
</dbReference>
<evidence type="ECO:0000256" key="1">
    <source>
        <dbReference type="ARBA" id="ARBA00023015"/>
    </source>
</evidence>
<evidence type="ECO:0000259" key="4">
    <source>
        <dbReference type="PROSITE" id="PS50987"/>
    </source>
</evidence>
<dbReference type="PANTHER" id="PTHR33154:SF18">
    <property type="entry name" value="ARSENICAL RESISTANCE OPERON REPRESSOR"/>
    <property type="match status" value="1"/>
</dbReference>
<dbReference type="InterPro" id="IPR001845">
    <property type="entry name" value="HTH_ArsR_DNA-bd_dom"/>
</dbReference>